<dbReference type="PROSITE" id="PS51063">
    <property type="entry name" value="HTH_CRP_2"/>
    <property type="match status" value="1"/>
</dbReference>
<dbReference type="EMBL" id="CP031093">
    <property type="protein sequence ID" value="QCF27034.1"/>
    <property type="molecule type" value="Genomic_DNA"/>
</dbReference>
<evidence type="ECO:0000313" key="7">
    <source>
        <dbReference type="Proteomes" id="UP000298049"/>
    </source>
</evidence>
<dbReference type="GO" id="GO:0005829">
    <property type="term" value="C:cytosol"/>
    <property type="evidence" value="ECO:0007669"/>
    <property type="project" value="TreeGrafter"/>
</dbReference>
<evidence type="ECO:0000259" key="4">
    <source>
        <dbReference type="PROSITE" id="PS50042"/>
    </source>
</evidence>
<keyword evidence="2" id="KW-0238">DNA-binding</keyword>
<dbReference type="AlphaFoldDB" id="A0A4P7XKK9"/>
<dbReference type="FunFam" id="1.10.10.10:FF:000028">
    <property type="entry name" value="Fumarate/nitrate reduction transcriptional regulator Fnr"/>
    <property type="match status" value="1"/>
</dbReference>
<evidence type="ECO:0000256" key="3">
    <source>
        <dbReference type="ARBA" id="ARBA00023163"/>
    </source>
</evidence>
<dbReference type="PANTHER" id="PTHR24567:SF75">
    <property type="entry name" value="FUMARATE AND NITRATE REDUCTION REGULATORY PROTEIN"/>
    <property type="match status" value="1"/>
</dbReference>
<name>A0A4P7XKK9_9ALTE</name>
<gene>
    <name evidence="6" type="ORF">soil367_14440</name>
</gene>
<dbReference type="PRINTS" id="PR00034">
    <property type="entry name" value="HTHCRP"/>
</dbReference>
<dbReference type="InterPro" id="IPR018490">
    <property type="entry name" value="cNMP-bd_dom_sf"/>
</dbReference>
<dbReference type="Gene3D" id="2.60.120.10">
    <property type="entry name" value="Jelly Rolls"/>
    <property type="match status" value="1"/>
</dbReference>
<dbReference type="RefSeq" id="WP_136549741.1">
    <property type="nucleotide sequence ID" value="NZ_CP031093.1"/>
</dbReference>
<keyword evidence="7" id="KW-1185">Reference proteome</keyword>
<proteinExistence type="predicted"/>
<evidence type="ECO:0000256" key="1">
    <source>
        <dbReference type="ARBA" id="ARBA00023015"/>
    </source>
</evidence>
<feature type="domain" description="HTH crp-type" evidence="5">
    <location>
        <begin position="159"/>
        <end position="232"/>
    </location>
</feature>
<dbReference type="PANTHER" id="PTHR24567">
    <property type="entry name" value="CRP FAMILY TRANSCRIPTIONAL REGULATORY PROTEIN"/>
    <property type="match status" value="1"/>
</dbReference>
<dbReference type="CDD" id="cd00038">
    <property type="entry name" value="CAP_ED"/>
    <property type="match status" value="1"/>
</dbReference>
<dbReference type="Pfam" id="PF00027">
    <property type="entry name" value="cNMP_binding"/>
    <property type="match status" value="1"/>
</dbReference>
<reference evidence="6 7" key="1">
    <citation type="submission" date="2018-07" db="EMBL/GenBank/DDBJ databases">
        <title>Marsedoiliclastica nanhaica gen. nov. sp. nov., a novel marine hydrocarbonoclastic bacterium isolated from an in-situ enriched hydrocarbon-degrading consortium in deep-sea sediment.</title>
        <authorList>
            <person name="Dong C."/>
            <person name="Ma T."/>
            <person name="Liu R."/>
            <person name="Shao Z."/>
        </authorList>
    </citation>
    <scope>NUCLEOTIDE SEQUENCE [LARGE SCALE GENOMIC DNA]</scope>
    <source>
        <strain evidence="7">soil36-7</strain>
    </source>
</reference>
<dbReference type="InterPro" id="IPR014710">
    <property type="entry name" value="RmlC-like_jellyroll"/>
</dbReference>
<protein>
    <submittedName>
        <fullName evidence="6">Crp/Fnr family transcriptional regulator</fullName>
    </submittedName>
</protein>
<dbReference type="Pfam" id="PF13545">
    <property type="entry name" value="HTH_Crp_2"/>
    <property type="match status" value="1"/>
</dbReference>
<dbReference type="SUPFAM" id="SSF51206">
    <property type="entry name" value="cAMP-binding domain-like"/>
    <property type="match status" value="1"/>
</dbReference>
<feature type="domain" description="Cyclic nucleotide-binding" evidence="4">
    <location>
        <begin position="48"/>
        <end position="96"/>
    </location>
</feature>
<dbReference type="Gene3D" id="1.10.10.10">
    <property type="entry name" value="Winged helix-like DNA-binding domain superfamily/Winged helix DNA-binding domain"/>
    <property type="match status" value="1"/>
</dbReference>
<dbReference type="PROSITE" id="PS50042">
    <property type="entry name" value="CNMP_BINDING_3"/>
    <property type="match status" value="1"/>
</dbReference>
<dbReference type="InterPro" id="IPR050397">
    <property type="entry name" value="Env_Response_Regulators"/>
</dbReference>
<dbReference type="InterPro" id="IPR036388">
    <property type="entry name" value="WH-like_DNA-bd_sf"/>
</dbReference>
<keyword evidence="1" id="KW-0805">Transcription regulation</keyword>
<evidence type="ECO:0000313" key="6">
    <source>
        <dbReference type="EMBL" id="QCF27034.1"/>
    </source>
</evidence>
<dbReference type="GO" id="GO:0003677">
    <property type="term" value="F:DNA binding"/>
    <property type="evidence" value="ECO:0007669"/>
    <property type="project" value="UniProtKB-KW"/>
</dbReference>
<evidence type="ECO:0000256" key="2">
    <source>
        <dbReference type="ARBA" id="ARBA00023125"/>
    </source>
</evidence>
<dbReference type="GO" id="GO:0003700">
    <property type="term" value="F:DNA-binding transcription factor activity"/>
    <property type="evidence" value="ECO:0007669"/>
    <property type="project" value="TreeGrafter"/>
</dbReference>
<keyword evidence="3" id="KW-0804">Transcription</keyword>
<dbReference type="CDD" id="cd00092">
    <property type="entry name" value="HTH_CRP"/>
    <property type="match status" value="1"/>
</dbReference>
<organism evidence="6 7">
    <name type="scientific">Hydrocarboniclastica marina</name>
    <dbReference type="NCBI Taxonomy" id="2259620"/>
    <lineage>
        <taxon>Bacteria</taxon>
        <taxon>Pseudomonadati</taxon>
        <taxon>Pseudomonadota</taxon>
        <taxon>Gammaproteobacteria</taxon>
        <taxon>Alteromonadales</taxon>
        <taxon>Alteromonadaceae</taxon>
        <taxon>Hydrocarboniclastica</taxon>
    </lineage>
</organism>
<dbReference type="Proteomes" id="UP000298049">
    <property type="component" value="Chromosome"/>
</dbReference>
<dbReference type="SMART" id="SM00419">
    <property type="entry name" value="HTH_CRP"/>
    <property type="match status" value="1"/>
</dbReference>
<sequence length="256" mass="28252">MDAIPIRPALPECTGCDRCSLSKLCLPLALNTPDMPKLEAVVKRDAPYERGRKVFEQNGAFSSCYVVRSGAVKTSMASERGDEKILGFYLPGEIFGLDGVRGSHSCTAVALERSSICEIPFPTLEGLARELPDLQHHLFKLMSREITGAEELGMLLSKNTADERIVSLLLTLSSRHARRKLSPTSFRLPMPRGDIANFLGLAVETVSRVFTRLQKQELIRLNGRQVELLELTALQNQLKQAARPDEACPGYANASR</sequence>
<accession>A0A4P7XKK9</accession>
<dbReference type="InterPro" id="IPR000595">
    <property type="entry name" value="cNMP-bd_dom"/>
</dbReference>
<dbReference type="InterPro" id="IPR012318">
    <property type="entry name" value="HTH_CRP"/>
</dbReference>
<dbReference type="InterPro" id="IPR036390">
    <property type="entry name" value="WH_DNA-bd_sf"/>
</dbReference>
<dbReference type="OrthoDB" id="7643467at2"/>
<dbReference type="SMART" id="SM00100">
    <property type="entry name" value="cNMP"/>
    <property type="match status" value="1"/>
</dbReference>
<evidence type="ECO:0000259" key="5">
    <source>
        <dbReference type="PROSITE" id="PS51063"/>
    </source>
</evidence>
<dbReference type="SUPFAM" id="SSF46785">
    <property type="entry name" value="Winged helix' DNA-binding domain"/>
    <property type="match status" value="1"/>
</dbReference>
<dbReference type="KEGG" id="hmi:soil367_14440"/>